<evidence type="ECO:0000313" key="3">
    <source>
        <dbReference type="Proteomes" id="UP000193719"/>
    </source>
</evidence>
<feature type="transmembrane region" description="Helical" evidence="1">
    <location>
        <begin position="260"/>
        <end position="282"/>
    </location>
</feature>
<reference evidence="2 3" key="1">
    <citation type="submission" date="2016-08" db="EMBL/GenBank/DDBJ databases">
        <title>Genomes of anaerobic fungi encode conserved fungal cellulosomes for biomass hydrolysis.</title>
        <authorList>
            <consortium name="DOE Joint Genome Institute"/>
            <person name="Haitjema C.H."/>
            <person name="Gilmore S.P."/>
            <person name="Henske J.K."/>
            <person name="Solomon K.V."/>
            <person name="De Groot R."/>
            <person name="Kuo A."/>
            <person name="Mondo S.J."/>
            <person name="Salamov A.A."/>
            <person name="Labutti K."/>
            <person name="Zhao Z."/>
            <person name="Chiniquy J."/>
            <person name="Barry K."/>
            <person name="Brewer H.M."/>
            <person name="Purvine S.O."/>
            <person name="Wright A.T."/>
            <person name="Boxma B."/>
            <person name="Van Alen T."/>
            <person name="Hackstein J.H."/>
            <person name="Baker S.E."/>
            <person name="Grigoriev I.V."/>
            <person name="O'Malley M.A."/>
        </authorList>
    </citation>
    <scope>NUCLEOTIDE SEQUENCE [LARGE SCALE GENOMIC DNA]</scope>
    <source>
        <strain evidence="3">finn</strain>
    </source>
</reference>
<feature type="transmembrane region" description="Helical" evidence="1">
    <location>
        <begin position="67"/>
        <end position="88"/>
    </location>
</feature>
<evidence type="ECO:0000313" key="2">
    <source>
        <dbReference type="EMBL" id="ORX48924.1"/>
    </source>
</evidence>
<proteinExistence type="predicted"/>
<accession>A0A1Y1V843</accession>
<feature type="transmembrane region" description="Helical" evidence="1">
    <location>
        <begin position="294"/>
        <end position="319"/>
    </location>
</feature>
<feature type="transmembrane region" description="Helical" evidence="1">
    <location>
        <begin position="34"/>
        <end position="55"/>
    </location>
</feature>
<feature type="transmembrane region" description="Helical" evidence="1">
    <location>
        <begin position="108"/>
        <end position="126"/>
    </location>
</feature>
<dbReference type="AlphaFoldDB" id="A0A1Y1V843"/>
<dbReference type="Proteomes" id="UP000193719">
    <property type="component" value="Unassembled WGS sequence"/>
</dbReference>
<dbReference type="EMBL" id="MCFH01000025">
    <property type="protein sequence ID" value="ORX48924.1"/>
    <property type="molecule type" value="Genomic_DNA"/>
</dbReference>
<keyword evidence="1" id="KW-0812">Transmembrane</keyword>
<keyword evidence="1" id="KW-0472">Membrane</keyword>
<comment type="caution">
    <text evidence="2">The sequence shown here is derived from an EMBL/GenBank/DDBJ whole genome shotgun (WGS) entry which is preliminary data.</text>
</comment>
<evidence type="ECO:0008006" key="4">
    <source>
        <dbReference type="Google" id="ProtNLM"/>
    </source>
</evidence>
<keyword evidence="1" id="KW-1133">Transmembrane helix</keyword>
<sequence length="354" mass="41236">MTNKLYTEDFIDKNGCRWNLNVYNCKDEDYYRAIYYNKLVISVCVSLLDSILIIYRVGIKRRNIITLYGIASIDGLLVFVGLFAYAMIYHAISILKAEEVGNYVLQEFSFYMQYIFVLIAIQIYLTGTLNASPRYKSSAFYYPRPRVANTISFIFMIIWVSIEIVGIFKIGSIRNFPYISYEKSIYQFDEALKNSQYKLWVKITYVTFGVASVITCILFILFGVNLHKTAKRSLEEMYRTKKIKSNVVVPIRIALYKMEWINGACYVFMFVFGVLFIIMGFFENLVYSYERTVFPKIFCVALNIIPPAIIFMTLLSIVYGEARSDIISIFPSTHCEDDDYQMNYTKQSNEGEKI</sequence>
<gene>
    <name evidence="2" type="ORF">BCR36DRAFT_354009</name>
</gene>
<protein>
    <recommendedName>
        <fullName evidence="4">G-protein coupled receptors family 1 profile domain-containing protein</fullName>
    </recommendedName>
</protein>
<organism evidence="2 3">
    <name type="scientific">Piromyces finnis</name>
    <dbReference type="NCBI Taxonomy" id="1754191"/>
    <lineage>
        <taxon>Eukaryota</taxon>
        <taxon>Fungi</taxon>
        <taxon>Fungi incertae sedis</taxon>
        <taxon>Chytridiomycota</taxon>
        <taxon>Chytridiomycota incertae sedis</taxon>
        <taxon>Neocallimastigomycetes</taxon>
        <taxon>Neocallimastigales</taxon>
        <taxon>Neocallimastigaceae</taxon>
        <taxon>Piromyces</taxon>
    </lineage>
</organism>
<keyword evidence="3" id="KW-1185">Reference proteome</keyword>
<feature type="transmembrane region" description="Helical" evidence="1">
    <location>
        <begin position="147"/>
        <end position="168"/>
    </location>
</feature>
<dbReference type="OrthoDB" id="2137757at2759"/>
<evidence type="ECO:0000256" key="1">
    <source>
        <dbReference type="SAM" id="Phobius"/>
    </source>
</evidence>
<name>A0A1Y1V843_9FUNG</name>
<feature type="transmembrane region" description="Helical" evidence="1">
    <location>
        <begin position="203"/>
        <end position="224"/>
    </location>
</feature>
<reference evidence="2 3" key="2">
    <citation type="submission" date="2016-08" db="EMBL/GenBank/DDBJ databases">
        <title>Pervasive Adenine N6-methylation of Active Genes in Fungi.</title>
        <authorList>
            <consortium name="DOE Joint Genome Institute"/>
            <person name="Mondo S.J."/>
            <person name="Dannebaum R.O."/>
            <person name="Kuo R.C."/>
            <person name="Labutti K."/>
            <person name="Haridas S."/>
            <person name="Kuo A."/>
            <person name="Salamov A."/>
            <person name="Ahrendt S.R."/>
            <person name="Lipzen A."/>
            <person name="Sullivan W."/>
            <person name="Andreopoulos W.B."/>
            <person name="Clum A."/>
            <person name="Lindquist E."/>
            <person name="Daum C."/>
            <person name="Ramamoorthy G.K."/>
            <person name="Gryganskyi A."/>
            <person name="Culley D."/>
            <person name="Magnuson J.K."/>
            <person name="James T.Y."/>
            <person name="O'Malley M.A."/>
            <person name="Stajich J.E."/>
            <person name="Spatafora J.W."/>
            <person name="Visel A."/>
            <person name="Grigoriev I.V."/>
        </authorList>
    </citation>
    <scope>NUCLEOTIDE SEQUENCE [LARGE SCALE GENOMIC DNA]</scope>
    <source>
        <strain evidence="3">finn</strain>
    </source>
</reference>